<dbReference type="KEGG" id="pfer:IRI77_30120"/>
<name>A0A7S7SIG3_PALFE</name>
<gene>
    <name evidence="2" type="ORF">IRI77_30120</name>
</gene>
<sequence>MTERIYKLQPDRTVQLRGFDHLGASAAVHHATASGFSVSGHFRDAADFAVVVLYDADNFYEHPDLKYLPDFRFDGLKLDFDVTYSGLMPLTSKKYPTIDWPFLDVELASGGRQQVRLSDHATVVETPDAPARAEFKIAGKDLDAWDRVTLWYQNYAFDYIVPGQVRSEHEILAEGEGHIHSVVIRDRGYGYEEFKGDTAAEVVAELIDRINGVTPGYEADPEVVASRGSEPWMIDLERRLDDGTRVPVNVDGGFAEYLYHVKESTVCRALRDQINGASYDTASTYALRAELDGSTLRIETTEGGYDANFLRMYCTSKNSRLTAGPGHVQFAGGTSTAKLHISLDFGALGLKEVRQMWLTLAPRLADSQEYEASPWSAKFENWAVTGPEELRRLQVAGPDSVRVGTLDKRCLYEGPWQPESGFFLDNCARVTRTAGASVTVRYHCDKPHDLWLGTSLYGDRGGVRVEVDGVTAGDVHTLLGSEPAVVTRRPAVRGVAPGDHVVRLTALSGSPFYFDFLEAVVAGDVPDAAPPNAFPTPALDYSTDHAYKLPPARILWILDKLGAVGPLNEYLGIFWWNERKRVGGSMPGLCLEFSGEFKPGDQAFVDIGGQRCGKSVLSDEQPEAVALHFAYLINANYVGVRAAVDQAKLWIWPRSASAAYEFPVKAWVERAAESTAVVSGSPGQLTGGAMGDWVVDELAEHALNEGARAWHSDFYRLCAASGREVTTSVSMELVNPPPGFAAQYPDGKAVLTDMSFGGLRSSHCSFSPGMQAFQIRVFKELAGLMSAAGLTPDLQMGEFTWWYFTNRTPDNPLGGMAYYDAATTEAAAEVLGRALHRFEGPDDDPQVNGGKDVLFLRNRLRAHAAAIGDALRKAFPAVKLEILFPNDVNHPKPIGIHQLGGRLNRGVNLPDEWGTKDSSGFDRFKIEALDCGAWSRDLDLARSCMRLPIELGWPPGAVRAMIPVFRGSYPWSREVAYAKDLGMDCTSLWAFDHVCLYGIDLSALGVGRAYRFR</sequence>
<dbReference type="Proteomes" id="UP000593892">
    <property type="component" value="Chromosome"/>
</dbReference>
<dbReference type="Pfam" id="PF23845">
    <property type="entry name" value="TIM-barrel_NCTSP"/>
    <property type="match status" value="1"/>
</dbReference>
<dbReference type="EMBL" id="CP063849">
    <property type="protein sequence ID" value="QOY86992.1"/>
    <property type="molecule type" value="Genomic_DNA"/>
</dbReference>
<proteinExistence type="predicted"/>
<dbReference type="RefSeq" id="WP_194448661.1">
    <property type="nucleotide sequence ID" value="NZ_CP063849.1"/>
</dbReference>
<dbReference type="InterPro" id="IPR057122">
    <property type="entry name" value="TIM-barrel_NCTSP"/>
</dbReference>
<feature type="domain" description="Non-contractile tail sheath TIM barrel" evidence="1">
    <location>
        <begin position="695"/>
        <end position="930"/>
    </location>
</feature>
<evidence type="ECO:0000259" key="1">
    <source>
        <dbReference type="Pfam" id="PF23845"/>
    </source>
</evidence>
<keyword evidence="3" id="KW-1185">Reference proteome</keyword>
<reference evidence="2 3" key="1">
    <citation type="submission" date="2020-10" db="EMBL/GenBank/DDBJ databases">
        <title>Complete genome sequence of Paludibaculum fermentans P105T, a facultatively anaerobic acidobacterium capable of dissimilatory Fe(III) reduction.</title>
        <authorList>
            <person name="Dedysh S.N."/>
            <person name="Beletsky A.V."/>
            <person name="Kulichevskaya I.S."/>
            <person name="Mardanov A.V."/>
            <person name="Ravin N.V."/>
        </authorList>
    </citation>
    <scope>NUCLEOTIDE SEQUENCE [LARGE SCALE GENOMIC DNA]</scope>
    <source>
        <strain evidence="2 3">P105</strain>
    </source>
</reference>
<evidence type="ECO:0000313" key="2">
    <source>
        <dbReference type="EMBL" id="QOY86992.1"/>
    </source>
</evidence>
<accession>A0A7S7SIG3</accession>
<evidence type="ECO:0000313" key="3">
    <source>
        <dbReference type="Proteomes" id="UP000593892"/>
    </source>
</evidence>
<organism evidence="2 3">
    <name type="scientific">Paludibaculum fermentans</name>
    <dbReference type="NCBI Taxonomy" id="1473598"/>
    <lineage>
        <taxon>Bacteria</taxon>
        <taxon>Pseudomonadati</taxon>
        <taxon>Acidobacteriota</taxon>
        <taxon>Terriglobia</taxon>
        <taxon>Bryobacterales</taxon>
        <taxon>Bryobacteraceae</taxon>
        <taxon>Paludibaculum</taxon>
    </lineage>
</organism>
<protein>
    <recommendedName>
        <fullName evidence="1">Non-contractile tail sheath TIM barrel domain-containing protein</fullName>
    </recommendedName>
</protein>
<dbReference type="AlphaFoldDB" id="A0A7S7SIG3"/>